<evidence type="ECO:0000256" key="3">
    <source>
        <dbReference type="ARBA" id="ARBA00008321"/>
    </source>
</evidence>
<dbReference type="InterPro" id="IPR009450">
    <property type="entry name" value="Plno_GlcNAc_GPI2"/>
</dbReference>
<comment type="similarity">
    <text evidence="3">Belongs to the PIGC family.</text>
</comment>
<dbReference type="PIRSF" id="PIRSF016104">
    <property type="entry name" value="GPI2"/>
    <property type="match status" value="1"/>
</dbReference>
<evidence type="ECO:0000256" key="5">
    <source>
        <dbReference type="ARBA" id="ARBA00022692"/>
    </source>
</evidence>
<dbReference type="GO" id="GO:0006506">
    <property type="term" value="P:GPI anchor biosynthetic process"/>
    <property type="evidence" value="ECO:0007669"/>
    <property type="project" value="UniProtKB-UniPathway"/>
</dbReference>
<feature type="transmembrane region" description="Helical" evidence="9">
    <location>
        <begin position="322"/>
        <end position="346"/>
    </location>
</feature>
<sequence>MDSSVPASDRLAPDDAFSQDIAAIGQAPPKKRTEGPGSSSRRRRRPFKKILWFKQPFPDNYTDEETFLDHLQRNPRLQPYQFWSLMADVTVVVQHVASVAIFCCCFVAIAQEKVSPVSVVSCATVCTVLGWTCWDYWVSQEDHDRPDSPDSSLSGTYPPALDTPAYQPPYVDPMSSLSPRNQVRLATAKSALLIYAALLGLSPILKSLTRSTTSDSIWALSTWLLCMNVLFFDYRGGKGAQLPASISTNSGLMASTVLASRLPSTTHVFSLTLFSIEIFGLFPIFRRRLWTESRHGHFALTSGLVVFASGGVFVTLTSGGLLAWVIGVILGGTLTFLAMGICSFGLMSLQKYKNEIHGPWDPARPIIRRS</sequence>
<dbReference type="UniPathway" id="UPA00196"/>
<evidence type="ECO:0000313" key="11">
    <source>
        <dbReference type="Proteomes" id="UP000799440"/>
    </source>
</evidence>
<feature type="transmembrane region" description="Helical" evidence="9">
    <location>
        <begin position="116"/>
        <end position="138"/>
    </location>
</feature>
<evidence type="ECO:0000256" key="9">
    <source>
        <dbReference type="SAM" id="Phobius"/>
    </source>
</evidence>
<dbReference type="GO" id="GO:0000506">
    <property type="term" value="C:glycosylphosphatidylinositol-N-acetylglucosaminyltransferase (GPI-GnT) complex"/>
    <property type="evidence" value="ECO:0007669"/>
    <property type="project" value="TreeGrafter"/>
</dbReference>
<keyword evidence="4" id="KW-0337">GPI-anchor biosynthesis</keyword>
<protein>
    <submittedName>
        <fullName evidence="10">Phosphatidylinositol N-acetylglucosaminyltransferas-like protein subunit C</fullName>
    </submittedName>
</protein>
<organism evidence="10 11">
    <name type="scientific">Sporormia fimetaria CBS 119925</name>
    <dbReference type="NCBI Taxonomy" id="1340428"/>
    <lineage>
        <taxon>Eukaryota</taxon>
        <taxon>Fungi</taxon>
        <taxon>Dikarya</taxon>
        <taxon>Ascomycota</taxon>
        <taxon>Pezizomycotina</taxon>
        <taxon>Dothideomycetes</taxon>
        <taxon>Pleosporomycetidae</taxon>
        <taxon>Pleosporales</taxon>
        <taxon>Sporormiaceae</taxon>
        <taxon>Sporormia</taxon>
    </lineage>
</organism>
<comment type="pathway">
    <text evidence="2">Glycolipid biosynthesis; glycosylphosphatidylinositol-anchor biosynthesis.</text>
</comment>
<evidence type="ECO:0000256" key="2">
    <source>
        <dbReference type="ARBA" id="ARBA00004687"/>
    </source>
</evidence>
<evidence type="ECO:0000256" key="7">
    <source>
        <dbReference type="ARBA" id="ARBA00023136"/>
    </source>
</evidence>
<gene>
    <name evidence="10" type="ORF">M011DRAFT_413835</name>
</gene>
<dbReference type="OrthoDB" id="196709at2759"/>
<feature type="region of interest" description="Disordered" evidence="8">
    <location>
        <begin position="1"/>
        <end position="43"/>
    </location>
</feature>
<accession>A0A6A6UU21</accession>
<proteinExistence type="inferred from homology"/>
<feature type="transmembrane region" description="Helical" evidence="9">
    <location>
        <begin position="82"/>
        <end position="110"/>
    </location>
</feature>
<feature type="transmembrane region" description="Helical" evidence="9">
    <location>
        <begin position="183"/>
        <end position="205"/>
    </location>
</feature>
<feature type="transmembrane region" description="Helical" evidence="9">
    <location>
        <begin position="268"/>
        <end position="285"/>
    </location>
</feature>
<dbReference type="EMBL" id="MU006625">
    <property type="protein sequence ID" value="KAF2741768.1"/>
    <property type="molecule type" value="Genomic_DNA"/>
</dbReference>
<evidence type="ECO:0000256" key="1">
    <source>
        <dbReference type="ARBA" id="ARBA00004141"/>
    </source>
</evidence>
<reference evidence="10" key="1">
    <citation type="journal article" date="2020" name="Stud. Mycol.">
        <title>101 Dothideomycetes genomes: a test case for predicting lifestyles and emergence of pathogens.</title>
        <authorList>
            <person name="Haridas S."/>
            <person name="Albert R."/>
            <person name="Binder M."/>
            <person name="Bloem J."/>
            <person name="Labutti K."/>
            <person name="Salamov A."/>
            <person name="Andreopoulos B."/>
            <person name="Baker S."/>
            <person name="Barry K."/>
            <person name="Bills G."/>
            <person name="Bluhm B."/>
            <person name="Cannon C."/>
            <person name="Castanera R."/>
            <person name="Culley D."/>
            <person name="Daum C."/>
            <person name="Ezra D."/>
            <person name="Gonzalez J."/>
            <person name="Henrissat B."/>
            <person name="Kuo A."/>
            <person name="Liang C."/>
            <person name="Lipzen A."/>
            <person name="Lutzoni F."/>
            <person name="Magnuson J."/>
            <person name="Mondo S."/>
            <person name="Nolan M."/>
            <person name="Ohm R."/>
            <person name="Pangilinan J."/>
            <person name="Park H.-J."/>
            <person name="Ramirez L."/>
            <person name="Alfaro M."/>
            <person name="Sun H."/>
            <person name="Tritt A."/>
            <person name="Yoshinaga Y."/>
            <person name="Zwiers L.-H."/>
            <person name="Turgeon B."/>
            <person name="Goodwin S."/>
            <person name="Spatafora J."/>
            <person name="Crous P."/>
            <person name="Grigoriev I."/>
        </authorList>
    </citation>
    <scope>NUCLEOTIDE SEQUENCE</scope>
    <source>
        <strain evidence="10">CBS 119925</strain>
    </source>
</reference>
<comment type="subcellular location">
    <subcellularLocation>
        <location evidence="1">Membrane</location>
        <topology evidence="1">Multi-pass membrane protein</topology>
    </subcellularLocation>
</comment>
<feature type="transmembrane region" description="Helical" evidence="9">
    <location>
        <begin position="297"/>
        <end position="316"/>
    </location>
</feature>
<evidence type="ECO:0000256" key="4">
    <source>
        <dbReference type="ARBA" id="ARBA00022502"/>
    </source>
</evidence>
<evidence type="ECO:0000256" key="6">
    <source>
        <dbReference type="ARBA" id="ARBA00022989"/>
    </source>
</evidence>
<keyword evidence="11" id="KW-1185">Reference proteome</keyword>
<keyword evidence="7 9" id="KW-0472">Membrane</keyword>
<evidence type="ECO:0000313" key="10">
    <source>
        <dbReference type="EMBL" id="KAF2741768.1"/>
    </source>
</evidence>
<dbReference type="PANTHER" id="PTHR12982:SF0">
    <property type="entry name" value="PHOSPHATIDYLINOSITOL N-ACETYLGLUCOSAMINYLTRANSFERASE SUBUNIT C"/>
    <property type="match status" value="1"/>
</dbReference>
<dbReference type="Pfam" id="PF06432">
    <property type="entry name" value="GPI2"/>
    <property type="match status" value="1"/>
</dbReference>
<feature type="transmembrane region" description="Helical" evidence="9">
    <location>
        <begin position="217"/>
        <end position="234"/>
    </location>
</feature>
<keyword evidence="5 9" id="KW-0812">Transmembrane</keyword>
<dbReference type="PANTHER" id="PTHR12982">
    <property type="entry name" value="PHOSPHATIDYLINOSITOL GLYCAN, CLASS C"/>
    <property type="match status" value="1"/>
</dbReference>
<dbReference type="AlphaFoldDB" id="A0A6A6UU21"/>
<dbReference type="Proteomes" id="UP000799440">
    <property type="component" value="Unassembled WGS sequence"/>
</dbReference>
<evidence type="ECO:0000256" key="8">
    <source>
        <dbReference type="SAM" id="MobiDB-lite"/>
    </source>
</evidence>
<keyword evidence="6 9" id="KW-1133">Transmembrane helix</keyword>
<name>A0A6A6UU21_9PLEO</name>